<evidence type="ECO:0000256" key="3">
    <source>
        <dbReference type="ARBA" id="ARBA00022475"/>
    </source>
</evidence>
<dbReference type="OrthoDB" id="602011at2759"/>
<reference evidence="9" key="2">
    <citation type="submission" date="2025-08" db="UniProtKB">
        <authorList>
            <consortium name="RefSeq"/>
        </authorList>
    </citation>
    <scope>IDENTIFICATION</scope>
    <source>
        <tissue evidence="9">Leaf</tissue>
    </source>
</reference>
<dbReference type="RefSeq" id="XP_020099038.1">
    <property type="nucleotide sequence ID" value="XM_020243449.1"/>
</dbReference>
<dbReference type="InterPro" id="IPR051525">
    <property type="entry name" value="DVL_RTFL_regulatory"/>
</dbReference>
<dbReference type="InterPro" id="IPR012552">
    <property type="entry name" value="DVL"/>
</dbReference>
<dbReference type="GeneID" id="109717600"/>
<dbReference type="AlphaFoldDB" id="A0A6P5FZX4"/>
<sequence length="40" mass="4773">MKLLGSQRKEKGGFSRTLKEQRAKLYIIRRCIVLLLSWHD</sequence>
<evidence type="ECO:0000313" key="9">
    <source>
        <dbReference type="RefSeq" id="XP_020099038.1"/>
    </source>
</evidence>
<comment type="subcellular location">
    <subcellularLocation>
        <location evidence="1">Cell membrane</location>
        <topology evidence="1">Single-pass membrane protein</topology>
    </subcellularLocation>
</comment>
<name>A0A6P5FZX4_ANACO</name>
<protein>
    <submittedName>
        <fullName evidence="9">Uncharacterized protein LOC109717600</fullName>
    </submittedName>
</protein>
<dbReference type="GO" id="GO:0048367">
    <property type="term" value="P:shoot system development"/>
    <property type="evidence" value="ECO:0007669"/>
    <property type="project" value="UniProtKB-ARBA"/>
</dbReference>
<dbReference type="GO" id="GO:0008285">
    <property type="term" value="P:negative regulation of cell population proliferation"/>
    <property type="evidence" value="ECO:0007669"/>
    <property type="project" value="InterPro"/>
</dbReference>
<organism evidence="8 9">
    <name type="scientific">Ananas comosus</name>
    <name type="common">Pineapple</name>
    <name type="synonym">Ananas ananas</name>
    <dbReference type="NCBI Taxonomy" id="4615"/>
    <lineage>
        <taxon>Eukaryota</taxon>
        <taxon>Viridiplantae</taxon>
        <taxon>Streptophyta</taxon>
        <taxon>Embryophyta</taxon>
        <taxon>Tracheophyta</taxon>
        <taxon>Spermatophyta</taxon>
        <taxon>Magnoliopsida</taxon>
        <taxon>Liliopsida</taxon>
        <taxon>Poales</taxon>
        <taxon>Bromeliaceae</taxon>
        <taxon>Bromelioideae</taxon>
        <taxon>Ananas</taxon>
    </lineage>
</organism>
<comment type="similarity">
    <text evidence="7">Belongs to the DVL/RTFL small polypeptides family.</text>
</comment>
<evidence type="ECO:0000256" key="6">
    <source>
        <dbReference type="ARBA" id="ARBA00023136"/>
    </source>
</evidence>
<dbReference type="PANTHER" id="PTHR33102">
    <property type="entry name" value="DVL19-RELATED-RELATED"/>
    <property type="match status" value="1"/>
</dbReference>
<reference evidence="8" key="1">
    <citation type="journal article" date="2015" name="Nat. Genet.">
        <title>The pineapple genome and the evolution of CAM photosynthesis.</title>
        <authorList>
            <person name="Ming R."/>
            <person name="VanBuren R."/>
            <person name="Wai C.M."/>
            <person name="Tang H."/>
            <person name="Schatz M.C."/>
            <person name="Bowers J.E."/>
            <person name="Lyons E."/>
            <person name="Wang M.L."/>
            <person name="Chen J."/>
            <person name="Biggers E."/>
            <person name="Zhang J."/>
            <person name="Huang L."/>
            <person name="Zhang L."/>
            <person name="Miao W."/>
            <person name="Zhang J."/>
            <person name="Ye Z."/>
            <person name="Miao C."/>
            <person name="Lin Z."/>
            <person name="Wang H."/>
            <person name="Zhou H."/>
            <person name="Yim W.C."/>
            <person name="Priest H.D."/>
            <person name="Zheng C."/>
            <person name="Woodhouse M."/>
            <person name="Edger P.P."/>
            <person name="Guyot R."/>
            <person name="Guo H.B."/>
            <person name="Guo H."/>
            <person name="Zheng G."/>
            <person name="Singh R."/>
            <person name="Sharma A."/>
            <person name="Min X."/>
            <person name="Zheng Y."/>
            <person name="Lee H."/>
            <person name="Gurtowski J."/>
            <person name="Sedlazeck F.J."/>
            <person name="Harkess A."/>
            <person name="McKain M.R."/>
            <person name="Liao Z."/>
            <person name="Fang J."/>
            <person name="Liu J."/>
            <person name="Zhang X."/>
            <person name="Zhang Q."/>
            <person name="Hu W."/>
            <person name="Qin Y."/>
            <person name="Wang K."/>
            <person name="Chen L.Y."/>
            <person name="Shirley N."/>
            <person name="Lin Y.R."/>
            <person name="Liu L.Y."/>
            <person name="Hernandez A.G."/>
            <person name="Wright C.L."/>
            <person name="Bulone V."/>
            <person name="Tuskan G.A."/>
            <person name="Heath K."/>
            <person name="Zee F."/>
            <person name="Moore P.H."/>
            <person name="Sunkar R."/>
            <person name="Leebens-Mack J.H."/>
            <person name="Mockler T."/>
            <person name="Bennetzen J.L."/>
            <person name="Freeling M."/>
            <person name="Sankoff D."/>
            <person name="Paterson A.H."/>
            <person name="Zhu X."/>
            <person name="Yang X."/>
            <person name="Smith J.A."/>
            <person name="Cushman J.C."/>
            <person name="Paull R.E."/>
            <person name="Yu Q."/>
        </authorList>
    </citation>
    <scope>NUCLEOTIDE SEQUENCE [LARGE SCALE GENOMIC DNA]</scope>
    <source>
        <strain evidence="8">cv. F153</strain>
    </source>
</reference>
<evidence type="ECO:0000256" key="4">
    <source>
        <dbReference type="ARBA" id="ARBA00022692"/>
    </source>
</evidence>
<dbReference type="Proteomes" id="UP000515123">
    <property type="component" value="Linkage group 11"/>
</dbReference>
<keyword evidence="3" id="KW-1003">Cell membrane</keyword>
<proteinExistence type="inferred from homology"/>
<evidence type="ECO:0000256" key="2">
    <source>
        <dbReference type="ARBA" id="ARBA00022473"/>
    </source>
</evidence>
<evidence type="ECO:0000256" key="7">
    <source>
        <dbReference type="ARBA" id="ARBA00024340"/>
    </source>
</evidence>
<dbReference type="GO" id="GO:0005886">
    <property type="term" value="C:plasma membrane"/>
    <property type="evidence" value="ECO:0007669"/>
    <property type="project" value="UniProtKB-SubCell"/>
</dbReference>
<gene>
    <name evidence="9" type="primary">LOC109717600</name>
</gene>
<evidence type="ECO:0000256" key="1">
    <source>
        <dbReference type="ARBA" id="ARBA00004162"/>
    </source>
</evidence>
<evidence type="ECO:0000313" key="8">
    <source>
        <dbReference type="Proteomes" id="UP000515123"/>
    </source>
</evidence>
<keyword evidence="2" id="KW-0217">Developmental protein</keyword>
<keyword evidence="4" id="KW-0812">Transmembrane</keyword>
<keyword evidence="5" id="KW-1133">Transmembrane helix</keyword>
<dbReference type="Pfam" id="PF08137">
    <property type="entry name" value="DVL"/>
    <property type="match status" value="1"/>
</dbReference>
<keyword evidence="6" id="KW-0472">Membrane</keyword>
<accession>A0A6P5FZX4</accession>
<keyword evidence="8" id="KW-1185">Reference proteome</keyword>
<evidence type="ECO:0000256" key="5">
    <source>
        <dbReference type="ARBA" id="ARBA00022989"/>
    </source>
</evidence>